<evidence type="ECO:0000256" key="14">
    <source>
        <dbReference type="SAM" id="SignalP"/>
    </source>
</evidence>
<evidence type="ECO:0000313" key="16">
    <source>
        <dbReference type="Proteomes" id="UP000694562"/>
    </source>
</evidence>
<keyword evidence="4 12" id="KW-0716">Sensory transduction</keyword>
<reference evidence="15" key="2">
    <citation type="submission" date="2025-09" db="UniProtKB">
        <authorList>
            <consortium name="Ensembl"/>
        </authorList>
    </citation>
    <scope>IDENTIFICATION</scope>
</reference>
<evidence type="ECO:0000256" key="1">
    <source>
        <dbReference type="ARBA" id="ARBA00004141"/>
    </source>
</evidence>
<keyword evidence="6 13" id="KW-1133">Transmembrane helix</keyword>
<evidence type="ECO:0000256" key="10">
    <source>
        <dbReference type="ARBA" id="ARBA00023224"/>
    </source>
</evidence>
<dbReference type="OrthoDB" id="8876749at2759"/>
<feature type="signal peptide" evidence="14">
    <location>
        <begin position="1"/>
        <end position="19"/>
    </location>
</feature>
<evidence type="ECO:0000256" key="4">
    <source>
        <dbReference type="ARBA" id="ARBA00022606"/>
    </source>
</evidence>
<proteinExistence type="inferred from homology"/>
<evidence type="ECO:0000313" key="15">
    <source>
        <dbReference type="Ensembl" id="ENSFTIP00000002187.1"/>
    </source>
</evidence>
<dbReference type="PANTHER" id="PTHR11394">
    <property type="entry name" value="TASTE RECEPTOR TYPE 2"/>
    <property type="match status" value="1"/>
</dbReference>
<feature type="transmembrane region" description="Helical" evidence="13">
    <location>
        <begin position="47"/>
        <end position="68"/>
    </location>
</feature>
<protein>
    <recommendedName>
        <fullName evidence="12">Taste receptor type 2</fullName>
    </recommendedName>
</protein>
<feature type="transmembrane region" description="Helical" evidence="13">
    <location>
        <begin position="237"/>
        <end position="256"/>
    </location>
</feature>
<name>A0A8C4TZ95_FALTI</name>
<evidence type="ECO:0000256" key="3">
    <source>
        <dbReference type="ARBA" id="ARBA00022480"/>
    </source>
</evidence>
<keyword evidence="7 12" id="KW-0297">G-protein coupled receptor</keyword>
<keyword evidence="14" id="KW-0732">Signal</keyword>
<dbReference type="AlphaFoldDB" id="A0A8C4TZ95"/>
<evidence type="ECO:0000256" key="5">
    <source>
        <dbReference type="ARBA" id="ARBA00022692"/>
    </source>
</evidence>
<dbReference type="GO" id="GO:0016020">
    <property type="term" value="C:membrane"/>
    <property type="evidence" value="ECO:0007669"/>
    <property type="project" value="UniProtKB-SubCell"/>
</dbReference>
<feature type="transmembrane region" description="Helical" evidence="13">
    <location>
        <begin position="104"/>
        <end position="122"/>
    </location>
</feature>
<keyword evidence="5 12" id="KW-0812">Transmembrane</keyword>
<feature type="chain" id="PRO_5034382291" description="Taste receptor type 2" evidence="14">
    <location>
        <begin position="20"/>
        <end position="316"/>
    </location>
</feature>
<feature type="transmembrane region" description="Helical" evidence="13">
    <location>
        <begin position="262"/>
        <end position="285"/>
    </location>
</feature>
<dbReference type="Proteomes" id="UP000694562">
    <property type="component" value="Unplaced"/>
</dbReference>
<dbReference type="SUPFAM" id="SSF81321">
    <property type="entry name" value="Family A G protein-coupled receptor-like"/>
    <property type="match status" value="1"/>
</dbReference>
<reference evidence="15" key="1">
    <citation type="submission" date="2025-08" db="UniProtKB">
        <authorList>
            <consortium name="Ensembl"/>
        </authorList>
    </citation>
    <scope>IDENTIFICATION</scope>
</reference>
<keyword evidence="8 12" id="KW-0472">Membrane</keyword>
<organism evidence="15 16">
    <name type="scientific">Falco tinnunculus</name>
    <name type="common">Common kestrel</name>
    <dbReference type="NCBI Taxonomy" id="100819"/>
    <lineage>
        <taxon>Eukaryota</taxon>
        <taxon>Metazoa</taxon>
        <taxon>Chordata</taxon>
        <taxon>Craniata</taxon>
        <taxon>Vertebrata</taxon>
        <taxon>Euteleostomi</taxon>
        <taxon>Archelosauria</taxon>
        <taxon>Archosauria</taxon>
        <taxon>Dinosauria</taxon>
        <taxon>Saurischia</taxon>
        <taxon>Theropoda</taxon>
        <taxon>Coelurosauria</taxon>
        <taxon>Aves</taxon>
        <taxon>Neognathae</taxon>
        <taxon>Neoaves</taxon>
        <taxon>Telluraves</taxon>
        <taxon>Australaves</taxon>
        <taxon>Falconiformes</taxon>
        <taxon>Falconidae</taxon>
        <taxon>Falco</taxon>
    </lineage>
</organism>
<feature type="transmembrane region" description="Helical" evidence="13">
    <location>
        <begin position="179"/>
        <end position="205"/>
    </location>
</feature>
<evidence type="ECO:0000256" key="8">
    <source>
        <dbReference type="ARBA" id="ARBA00023136"/>
    </source>
</evidence>
<dbReference type="GO" id="GO:0004930">
    <property type="term" value="F:G protein-coupled receptor activity"/>
    <property type="evidence" value="ECO:0007669"/>
    <property type="project" value="UniProtKB-KW"/>
</dbReference>
<dbReference type="GO" id="GO:0033038">
    <property type="term" value="F:bitter taste receptor activity"/>
    <property type="evidence" value="ECO:0007669"/>
    <property type="project" value="InterPro"/>
</dbReference>
<evidence type="ECO:0000256" key="7">
    <source>
        <dbReference type="ARBA" id="ARBA00023040"/>
    </source>
</evidence>
<evidence type="ECO:0000256" key="6">
    <source>
        <dbReference type="ARBA" id="ARBA00022989"/>
    </source>
</evidence>
<keyword evidence="9 12" id="KW-0675">Receptor</keyword>
<dbReference type="OMA" id="NFTHPLF"/>
<dbReference type="PANTHER" id="PTHR11394:SF47">
    <property type="entry name" value="TASTE RECEPTOR TYPE 2 MEMBER 40"/>
    <property type="match status" value="1"/>
</dbReference>
<dbReference type="Pfam" id="PF05296">
    <property type="entry name" value="TAS2R"/>
    <property type="match status" value="1"/>
</dbReference>
<dbReference type="FunFam" id="1.20.1070.10:FF:000055">
    <property type="entry name" value="Taste receptor type 2"/>
    <property type="match status" value="1"/>
</dbReference>
<keyword evidence="16" id="KW-1185">Reference proteome</keyword>
<comment type="similarity">
    <text evidence="2 11">Belongs to the G-protein coupled receptor T2R family.</text>
</comment>
<dbReference type="Ensembl" id="ENSFTIT00000002303.1">
    <property type="protein sequence ID" value="ENSFTIP00000002187.1"/>
    <property type="gene ID" value="ENSFTIG00000001557.1"/>
</dbReference>
<evidence type="ECO:0000256" key="2">
    <source>
        <dbReference type="ARBA" id="ARBA00007376"/>
    </source>
</evidence>
<evidence type="ECO:0000256" key="9">
    <source>
        <dbReference type="ARBA" id="ARBA00023170"/>
    </source>
</evidence>
<keyword evidence="3 12" id="KW-0919">Taste</keyword>
<feature type="transmembrane region" description="Helical" evidence="13">
    <location>
        <begin position="129"/>
        <end position="150"/>
    </location>
</feature>
<sequence length="316" mass="35503">MSMLLSLLFLAIAIIESMAGLLGNGTILVASSTSCIRSKILSSYDAIMIFLSLSRFFLQSWMMLDLFLSLFCETSYYEEHLFVILKTVFMFLNYSSFWSAAWLSAFYCIKIASFTQSFFIWLKQRISCLVPWVLITSSLFSFATSLPFAWDVYDVHDNFSAPSTMTNSSERRVTMKASFFLLIILCNAGIALPLIVFVVSSILLIRSLWIHTRQIQNSATGFRNPSLEAHIGAIKSVLSFLIFYVTYFISLVPILADVFLPLSIGEAMCIAVMAACPAGHSMVLIRSNPKFRELLARVLHHASCPVRTRSMEKTVG</sequence>
<comment type="subcellular location">
    <subcellularLocation>
        <location evidence="1 12">Membrane</location>
        <topology evidence="1 12">Multi-pass membrane protein</topology>
    </subcellularLocation>
</comment>
<dbReference type="Gene3D" id="1.20.1070.10">
    <property type="entry name" value="Rhodopsin 7-helix transmembrane proteins"/>
    <property type="match status" value="1"/>
</dbReference>
<accession>A0A8C4TZ95</accession>
<dbReference type="InterPro" id="IPR007960">
    <property type="entry name" value="TAS2R"/>
</dbReference>
<evidence type="ECO:0000256" key="13">
    <source>
        <dbReference type="SAM" id="Phobius"/>
    </source>
</evidence>
<evidence type="ECO:0000256" key="11">
    <source>
        <dbReference type="RuleBase" id="RU004423"/>
    </source>
</evidence>
<evidence type="ECO:0000256" key="12">
    <source>
        <dbReference type="RuleBase" id="RU004424"/>
    </source>
</evidence>
<keyword evidence="10 12" id="KW-0807">Transducer</keyword>